<dbReference type="InterPro" id="IPR049732">
    <property type="entry name" value="Smlt3025-like"/>
</dbReference>
<dbReference type="AlphaFoldDB" id="A0A074W2W8"/>
<gene>
    <name evidence="1" type="ORF">SASC598J21_004550</name>
</gene>
<sequence length="308" mass="35314">MVICTLSSKQVQLMRNSFNLHLRLVCLNCMLLIAGCSDNNHSEKNVVQQQPAPIRHQDRFGRYDSIGNLGGKPVSIPSGVVFTWVRYIGDPGDFDSSIKAQLYNRPPVTYQLPIESFGFQYRLTDGAVKASSEQTDADYMHDNITLIPKMKPFPWGHVIVYNIVDLNKPRNYNLALEESLQATKKVYHFNYIEQSDPVYGLIYLKANNGIDPSTNKPWQEDTSGPDIFISKNKNGEIKTYIKCDFIGKVQYCYHLFYIDNNIHVTIYISYNRVYLKLWQQTEKNITAILNSWIVTNDGKLIKKQAGKI</sequence>
<evidence type="ECO:0000313" key="1">
    <source>
        <dbReference type="EMBL" id="KEQ01769.1"/>
    </source>
</evidence>
<accession>A0A074W2W8</accession>
<dbReference type="EMBL" id="AVQL01000327">
    <property type="protein sequence ID" value="KEQ01769.1"/>
    <property type="molecule type" value="Genomic_DNA"/>
</dbReference>
<proteinExistence type="predicted"/>
<dbReference type="CDD" id="cd20897">
    <property type="entry name" value="Smlt3025-like"/>
    <property type="match status" value="1"/>
</dbReference>
<name>A0A074W2W8_9NEIS</name>
<comment type="caution">
    <text evidence="1">The sequence shown here is derived from an EMBL/GenBank/DDBJ whole genome shotgun (WGS) entry which is preliminary data.</text>
</comment>
<evidence type="ECO:0000313" key="2">
    <source>
        <dbReference type="Proteomes" id="UP000027644"/>
    </source>
</evidence>
<dbReference type="Proteomes" id="UP000027644">
    <property type="component" value="Unassembled WGS sequence"/>
</dbReference>
<reference evidence="1 2" key="1">
    <citation type="journal article" date="2014" name="PLoS Genet.">
        <title>Hidden diversity in honey bee gut symbionts detected by single-cell genomics.</title>
        <authorList>
            <person name="Engel P."/>
            <person name="Stepanauskas R."/>
            <person name="Moran N."/>
        </authorList>
    </citation>
    <scope>NUCLEOTIDE SEQUENCE [LARGE SCALE GENOMIC DNA]</scope>
    <source>
        <strain evidence="1 2">SCGC AB-598-J21</strain>
    </source>
</reference>
<protein>
    <submittedName>
        <fullName evidence="1">Uncharacterized protein</fullName>
    </submittedName>
</protein>
<organism evidence="1 2">
    <name type="scientific">Snodgrassella alvi SCGC AB-598-J21</name>
    <dbReference type="NCBI Taxonomy" id="1385367"/>
    <lineage>
        <taxon>Bacteria</taxon>
        <taxon>Pseudomonadati</taxon>
        <taxon>Pseudomonadota</taxon>
        <taxon>Betaproteobacteria</taxon>
        <taxon>Neisseriales</taxon>
        <taxon>Neisseriaceae</taxon>
        <taxon>Snodgrassella</taxon>
    </lineage>
</organism>